<dbReference type="PANTHER" id="PTHR30244:SF34">
    <property type="entry name" value="DTDP-4-AMINO-4,6-DIDEOXYGALACTOSE TRANSAMINASE"/>
    <property type="match status" value="1"/>
</dbReference>
<name>A0A6J6UZ70_9ZZZZ</name>
<dbReference type="CDD" id="cd00616">
    <property type="entry name" value="AHBA_syn"/>
    <property type="match status" value="1"/>
</dbReference>
<organism evidence="1">
    <name type="scientific">freshwater metagenome</name>
    <dbReference type="NCBI Taxonomy" id="449393"/>
    <lineage>
        <taxon>unclassified sequences</taxon>
        <taxon>metagenomes</taxon>
        <taxon>ecological metagenomes</taxon>
    </lineage>
</organism>
<evidence type="ECO:0000313" key="1">
    <source>
        <dbReference type="EMBL" id="CAB4764318.1"/>
    </source>
</evidence>
<proteinExistence type="predicted"/>
<reference evidence="1" key="1">
    <citation type="submission" date="2020-05" db="EMBL/GenBank/DDBJ databases">
        <authorList>
            <person name="Chiriac C."/>
            <person name="Salcher M."/>
            <person name="Ghai R."/>
            <person name="Kavagutti S V."/>
        </authorList>
    </citation>
    <scope>NUCLEOTIDE SEQUENCE</scope>
</reference>
<dbReference type="PANTHER" id="PTHR30244">
    <property type="entry name" value="TRANSAMINASE"/>
    <property type="match status" value="1"/>
</dbReference>
<dbReference type="GO" id="GO:0030170">
    <property type="term" value="F:pyridoxal phosphate binding"/>
    <property type="evidence" value="ECO:0007669"/>
    <property type="project" value="TreeGrafter"/>
</dbReference>
<dbReference type="PIRSF" id="PIRSF000390">
    <property type="entry name" value="PLP_StrS"/>
    <property type="match status" value="1"/>
</dbReference>
<dbReference type="Pfam" id="PF01041">
    <property type="entry name" value="DegT_DnrJ_EryC1"/>
    <property type="match status" value="1"/>
</dbReference>
<dbReference type="InterPro" id="IPR000653">
    <property type="entry name" value="DegT/StrS_aminotransferase"/>
</dbReference>
<sequence>MERVFYSSSVHDEREIEAVVEVLRSGPQGLWPGRRVIAMERQVAALFGKSRGVMVNSGSSALYLAIELLDFAPEDEIVTCGLTFSTDIAPIVRAGLTPVLVDAELDTFCVDVSRIEEMITPRTKALLMPNLIGNTPDWDAIRAIADAHGLVTIEDSCDTLGPLLRGRPTGERSTMTVTSFANSHILTCGGNGGMLLLNDDALRDRALMLRRWGRRSELNFFGSRRADRNFWEDLDGIRYDNQFIFDELAWNFEPSEMGAAFGLEQLKKLDGNLARRRKTFDRYTEFFAQHRDRFTLPRQTEELETAWLGYPLLIQPGAGFERPDLQQYLDERGIDTRTIWTGNVARQPMLRGRRIVLPEDGLPNADAVMERGVLLPLSHAIDDETLDFVLEQLSDFLATR</sequence>
<dbReference type="GO" id="GO:0000271">
    <property type="term" value="P:polysaccharide biosynthetic process"/>
    <property type="evidence" value="ECO:0007669"/>
    <property type="project" value="TreeGrafter"/>
</dbReference>
<dbReference type="Gene3D" id="3.40.640.10">
    <property type="entry name" value="Type I PLP-dependent aspartate aminotransferase-like (Major domain)"/>
    <property type="match status" value="1"/>
</dbReference>
<dbReference type="Gene3D" id="3.90.1150.10">
    <property type="entry name" value="Aspartate Aminotransferase, domain 1"/>
    <property type="match status" value="1"/>
</dbReference>
<dbReference type="AlphaFoldDB" id="A0A6J6UZ70"/>
<dbReference type="EMBL" id="CAEZYR010000126">
    <property type="protein sequence ID" value="CAB4764318.1"/>
    <property type="molecule type" value="Genomic_DNA"/>
</dbReference>
<gene>
    <name evidence="1" type="ORF">UFOPK2754_02636</name>
</gene>
<dbReference type="InterPro" id="IPR015422">
    <property type="entry name" value="PyrdxlP-dep_Trfase_small"/>
</dbReference>
<dbReference type="InterPro" id="IPR015424">
    <property type="entry name" value="PyrdxlP-dep_Trfase"/>
</dbReference>
<dbReference type="SUPFAM" id="SSF53383">
    <property type="entry name" value="PLP-dependent transferases"/>
    <property type="match status" value="1"/>
</dbReference>
<accession>A0A6J6UZ70</accession>
<dbReference type="GO" id="GO:0008483">
    <property type="term" value="F:transaminase activity"/>
    <property type="evidence" value="ECO:0007669"/>
    <property type="project" value="TreeGrafter"/>
</dbReference>
<dbReference type="InterPro" id="IPR015421">
    <property type="entry name" value="PyrdxlP-dep_Trfase_major"/>
</dbReference>
<protein>
    <submittedName>
        <fullName evidence="1">Unannotated protein</fullName>
    </submittedName>
</protein>